<name>A0ABR5ZQ66_9PROT</name>
<dbReference type="Proteomes" id="UP000765338">
    <property type="component" value="Unassembled WGS sequence"/>
</dbReference>
<dbReference type="EMBL" id="PDLY01000001">
    <property type="protein sequence ID" value="MBA5726433.1"/>
    <property type="molecule type" value="Genomic_DNA"/>
</dbReference>
<protein>
    <recommendedName>
        <fullName evidence="4">UrcA family protein</fullName>
    </recommendedName>
</protein>
<keyword evidence="1" id="KW-0732">Signal</keyword>
<feature type="signal peptide" evidence="1">
    <location>
        <begin position="1"/>
        <end position="22"/>
    </location>
</feature>
<proteinExistence type="predicted"/>
<sequence length="114" mass="12735">MVVKRLVLCAVVMLSLSGIARAGEAVYLRNEDGSFALDPQRANEFLHKAYSSRRIADNAYDVLINKRRGNCYDAVIHLLRYFDDGPGNVVKYCYKPDVASDNAVVEEPRGLQTP</sequence>
<evidence type="ECO:0008006" key="4">
    <source>
        <dbReference type="Google" id="ProtNLM"/>
    </source>
</evidence>
<evidence type="ECO:0000313" key="2">
    <source>
        <dbReference type="EMBL" id="MBA5726433.1"/>
    </source>
</evidence>
<organism evidence="2 3">
    <name type="scientific">Bombella mellum</name>
    <dbReference type="NCBI Taxonomy" id="2039288"/>
    <lineage>
        <taxon>Bacteria</taxon>
        <taxon>Pseudomonadati</taxon>
        <taxon>Pseudomonadota</taxon>
        <taxon>Alphaproteobacteria</taxon>
        <taxon>Acetobacterales</taxon>
        <taxon>Acetobacteraceae</taxon>
        <taxon>Bombella</taxon>
    </lineage>
</organism>
<feature type="chain" id="PRO_5047405208" description="UrcA family protein" evidence="1">
    <location>
        <begin position="23"/>
        <end position="114"/>
    </location>
</feature>
<accession>A0ABR5ZQ66</accession>
<evidence type="ECO:0000313" key="3">
    <source>
        <dbReference type="Proteomes" id="UP000765338"/>
    </source>
</evidence>
<keyword evidence="3" id="KW-1185">Reference proteome</keyword>
<evidence type="ECO:0000256" key="1">
    <source>
        <dbReference type="SAM" id="SignalP"/>
    </source>
</evidence>
<reference evidence="2 3" key="1">
    <citation type="submission" date="2017-10" db="EMBL/GenBank/DDBJ databases">
        <authorList>
            <person name="Jakob F."/>
        </authorList>
    </citation>
    <scope>NUCLEOTIDE SEQUENCE [LARGE SCALE GENOMIC DNA]</scope>
    <source>
        <strain evidence="2 3">TMW 2.1889</strain>
    </source>
</reference>
<gene>
    <name evidence="2" type="ORF">CPA56_00280</name>
</gene>
<comment type="caution">
    <text evidence="2">The sequence shown here is derived from an EMBL/GenBank/DDBJ whole genome shotgun (WGS) entry which is preliminary data.</text>
</comment>